<gene>
    <name evidence="1" type="ORF">MLD38_011641</name>
</gene>
<proteinExistence type="predicted"/>
<reference evidence="2" key="1">
    <citation type="journal article" date="2023" name="Front. Plant Sci.">
        <title>Chromosomal-level genome assembly of Melastoma candidum provides insights into trichome evolution.</title>
        <authorList>
            <person name="Zhong Y."/>
            <person name="Wu W."/>
            <person name="Sun C."/>
            <person name="Zou P."/>
            <person name="Liu Y."/>
            <person name="Dai S."/>
            <person name="Zhou R."/>
        </authorList>
    </citation>
    <scope>NUCLEOTIDE SEQUENCE [LARGE SCALE GENOMIC DNA]</scope>
</reference>
<comment type="caution">
    <text evidence="1">The sequence shown here is derived from an EMBL/GenBank/DDBJ whole genome shotgun (WGS) entry which is preliminary data.</text>
</comment>
<keyword evidence="2" id="KW-1185">Reference proteome</keyword>
<sequence>MLKQFLLCSLLVVVISLQCPKTFGQPAAAPAPAGPDNITKILEKAGQFSIMIKLLKTTSVGNQINSQLNDSNNGLTLFAPTDNAFGSLKAGALNSLSQEQQDELVQFHVIPMVLSASQFQTISNPLRTQAGGSGTYEFPMNLETSGNSVNISTGVNNATLGNAIFSDNQLAVYPVDQVLLPMSIFGPKPPAPAPSPVKKPKKKSSTDLSPAADNVPADTAGTIKSVTRGAVIFGLGFIGTFYL</sequence>
<name>A0ACB9RC19_9MYRT</name>
<organism evidence="1 2">
    <name type="scientific">Melastoma candidum</name>
    <dbReference type="NCBI Taxonomy" id="119954"/>
    <lineage>
        <taxon>Eukaryota</taxon>
        <taxon>Viridiplantae</taxon>
        <taxon>Streptophyta</taxon>
        <taxon>Embryophyta</taxon>
        <taxon>Tracheophyta</taxon>
        <taxon>Spermatophyta</taxon>
        <taxon>Magnoliopsida</taxon>
        <taxon>eudicotyledons</taxon>
        <taxon>Gunneridae</taxon>
        <taxon>Pentapetalae</taxon>
        <taxon>rosids</taxon>
        <taxon>malvids</taxon>
        <taxon>Myrtales</taxon>
        <taxon>Melastomataceae</taxon>
        <taxon>Melastomatoideae</taxon>
        <taxon>Melastomateae</taxon>
        <taxon>Melastoma</taxon>
    </lineage>
</organism>
<protein>
    <submittedName>
        <fullName evidence="1">Uncharacterized protein</fullName>
    </submittedName>
</protein>
<dbReference type="EMBL" id="CM042883">
    <property type="protein sequence ID" value="KAI4373522.1"/>
    <property type="molecule type" value="Genomic_DNA"/>
</dbReference>
<evidence type="ECO:0000313" key="1">
    <source>
        <dbReference type="EMBL" id="KAI4373522.1"/>
    </source>
</evidence>
<dbReference type="Proteomes" id="UP001057402">
    <property type="component" value="Chromosome 4"/>
</dbReference>
<accession>A0ACB9RC19</accession>
<evidence type="ECO:0000313" key="2">
    <source>
        <dbReference type="Proteomes" id="UP001057402"/>
    </source>
</evidence>